<gene>
    <name evidence="3" type="ORF">PZ740_09135</name>
</gene>
<dbReference type="Pfam" id="PF00501">
    <property type="entry name" value="AMP-binding"/>
    <property type="match status" value="1"/>
</dbReference>
<dbReference type="CDD" id="cd04433">
    <property type="entry name" value="AFD_class_I"/>
    <property type="match status" value="1"/>
</dbReference>
<keyword evidence="4" id="KW-1185">Reference proteome</keyword>
<dbReference type="RefSeq" id="WP_327788962.1">
    <property type="nucleotide sequence ID" value="NZ_JARGEQ010000091.1"/>
</dbReference>
<dbReference type="Pfam" id="PF13193">
    <property type="entry name" value="AMP-binding_C"/>
    <property type="match status" value="1"/>
</dbReference>
<dbReference type="GO" id="GO:0016877">
    <property type="term" value="F:ligase activity, forming carbon-sulfur bonds"/>
    <property type="evidence" value="ECO:0007669"/>
    <property type="project" value="UniProtKB-ARBA"/>
</dbReference>
<reference evidence="3 4" key="1">
    <citation type="submission" date="2023-03" db="EMBL/GenBank/DDBJ databases">
        <title>YIM 152171 draft genome.</title>
        <authorList>
            <person name="Yang Z."/>
        </authorList>
    </citation>
    <scope>NUCLEOTIDE SEQUENCE [LARGE SCALE GENOMIC DNA]</scope>
    <source>
        <strain evidence="3 4">YIM 152171</strain>
    </source>
</reference>
<organism evidence="3 4">
    <name type="scientific">Marinimicrococcus flavescens</name>
    <dbReference type="NCBI Taxonomy" id="3031815"/>
    <lineage>
        <taxon>Bacteria</taxon>
        <taxon>Pseudomonadati</taxon>
        <taxon>Pseudomonadota</taxon>
        <taxon>Alphaproteobacteria</taxon>
        <taxon>Geminicoccales</taxon>
        <taxon>Geminicoccaceae</taxon>
        <taxon>Marinimicrococcus</taxon>
    </lineage>
</organism>
<dbReference type="PROSITE" id="PS00455">
    <property type="entry name" value="AMP_BINDING"/>
    <property type="match status" value="1"/>
</dbReference>
<dbReference type="EMBL" id="JARGEQ010000091">
    <property type="protein sequence ID" value="MDF1586547.1"/>
    <property type="molecule type" value="Genomic_DNA"/>
</dbReference>
<dbReference type="PANTHER" id="PTHR43767">
    <property type="entry name" value="LONG-CHAIN-FATTY-ACID--COA LIGASE"/>
    <property type="match status" value="1"/>
</dbReference>
<dbReference type="Proteomes" id="UP001301140">
    <property type="component" value="Unassembled WGS sequence"/>
</dbReference>
<feature type="domain" description="AMP-dependent synthetase/ligase" evidence="1">
    <location>
        <begin position="8"/>
        <end position="348"/>
    </location>
</feature>
<dbReference type="PANTHER" id="PTHR43767:SF10">
    <property type="entry name" value="SURFACTIN SYNTHASE SUBUNIT 1"/>
    <property type="match status" value="1"/>
</dbReference>
<accession>A0AAP3XRS7</accession>
<dbReference type="SUPFAM" id="SSF56801">
    <property type="entry name" value="Acetyl-CoA synthetase-like"/>
    <property type="match status" value="1"/>
</dbReference>
<dbReference type="InterPro" id="IPR042099">
    <property type="entry name" value="ANL_N_sf"/>
</dbReference>
<dbReference type="Gene3D" id="3.30.300.30">
    <property type="match status" value="1"/>
</dbReference>
<sequence length="481" mass="51194">MNITDGLSRQAALRPWAIAVLGTAGVVHYGALDRMAARASGWLRRRGVVPGQVVGLTFHEPLNHLVAALALARCGAVQVALAPGDPVAMRRRVADLAGVSAVAGDGEGGALADWPFLRPESGWLDADAPAEPALRHEDGASPWLVSQSSGTTGTPKLFHLSHDDTAARERRESGASLVRADDVFFSPVALDFSAAKLHMLTCLNHGGALVLERHGSLHEIAARLDACRVSYIYAPPTWAAAMLQICAGDKPRFPRLRVLRLGAGASDEALRQAVLRGLSPNLFASYGTNDAGGIAVADPAAVASCPGTIGTILEGLRWEVVDGEDRPLPAGTPGRLRLSGPGVVTGYLDPQLDARHLKDGWFYPGDMVSADAAGRLTFHGRVDDMMNFDGIKIFPAEIEQVLLAHPAVAEAAAFPLRVMTSRDVPMAAVVLRRPVDGEELVGFCRERLGVRSPRRVFVLDALPRNAVGKVLRRELSARLRA</sequence>
<evidence type="ECO:0000313" key="4">
    <source>
        <dbReference type="Proteomes" id="UP001301140"/>
    </source>
</evidence>
<comment type="caution">
    <text evidence="3">The sequence shown here is derived from an EMBL/GenBank/DDBJ whole genome shotgun (WGS) entry which is preliminary data.</text>
</comment>
<dbReference type="InterPro" id="IPR000873">
    <property type="entry name" value="AMP-dep_synth/lig_dom"/>
</dbReference>
<protein>
    <submittedName>
        <fullName evidence="3">Class I adenylate-forming enzyme family protein</fullName>
    </submittedName>
</protein>
<dbReference type="InterPro" id="IPR020845">
    <property type="entry name" value="AMP-binding_CS"/>
</dbReference>
<dbReference type="AlphaFoldDB" id="A0AAP3XRS7"/>
<dbReference type="InterPro" id="IPR050237">
    <property type="entry name" value="ATP-dep_AMP-bd_enzyme"/>
</dbReference>
<proteinExistence type="predicted"/>
<feature type="domain" description="AMP-binding enzyme C-terminal" evidence="2">
    <location>
        <begin position="397"/>
        <end position="469"/>
    </location>
</feature>
<dbReference type="Gene3D" id="3.40.50.12780">
    <property type="entry name" value="N-terminal domain of ligase-like"/>
    <property type="match status" value="1"/>
</dbReference>
<dbReference type="InterPro" id="IPR025110">
    <property type="entry name" value="AMP-bd_C"/>
</dbReference>
<dbReference type="InterPro" id="IPR045851">
    <property type="entry name" value="AMP-bd_C_sf"/>
</dbReference>
<evidence type="ECO:0000259" key="2">
    <source>
        <dbReference type="Pfam" id="PF13193"/>
    </source>
</evidence>
<evidence type="ECO:0000259" key="1">
    <source>
        <dbReference type="Pfam" id="PF00501"/>
    </source>
</evidence>
<evidence type="ECO:0000313" key="3">
    <source>
        <dbReference type="EMBL" id="MDF1586547.1"/>
    </source>
</evidence>
<name>A0AAP3XRS7_9PROT</name>